<dbReference type="AlphaFoldDB" id="A0A9N7JP59"/>
<feature type="compositionally biased region" description="Polar residues" evidence="1">
    <location>
        <begin position="10"/>
        <end position="49"/>
    </location>
</feature>
<dbReference type="Proteomes" id="UP001055437">
    <property type="component" value="Chromosome"/>
</dbReference>
<protein>
    <submittedName>
        <fullName evidence="2">Uncharacterized protein</fullName>
    </submittedName>
</protein>
<reference evidence="3" key="2">
    <citation type="submission" date="2022-06" db="EMBL/GenBank/DDBJ databases">
        <authorList>
            <person name="Holder M.E."/>
            <person name="Ajami N.J."/>
            <person name="Petrosino J.F."/>
        </authorList>
    </citation>
    <scope>NUCLEOTIDE SEQUENCE</scope>
    <source>
        <strain evidence="3">RMA 8861</strain>
    </source>
</reference>
<sequence length="231" mass="26265">MGKKHRDPDSTQGDENIVVEQNIQSVEGENIAQGFNNNSEKNANTTSESTAGQGTSNANNTTTGSTTGKSTSNDSTTPQGKTLNERFNNMSTLVDRVNAFQNNIASLNVGGDDERIFYDRKIRPLLDEMFFLSQSAQSMAIASQNMQSIAFAKKKQIKLPVDLSYEIVKEIYCMFEILKKRNSIYRRIIEDDLERCNMPFDNCYESSFLDLDEECFKDMKNYYNNFYCDED</sequence>
<gene>
    <name evidence="2" type="ORF">CP523_14005</name>
    <name evidence="3" type="ORF">NH397_06405</name>
</gene>
<evidence type="ECO:0000313" key="5">
    <source>
        <dbReference type="Proteomes" id="UP001055437"/>
    </source>
</evidence>
<organism evidence="2 4">
    <name type="scientific">Clostridium septicum</name>
    <dbReference type="NCBI Taxonomy" id="1504"/>
    <lineage>
        <taxon>Bacteria</taxon>
        <taxon>Bacillati</taxon>
        <taxon>Bacillota</taxon>
        <taxon>Clostridia</taxon>
        <taxon>Eubacteriales</taxon>
        <taxon>Clostridiaceae</taxon>
        <taxon>Clostridium</taxon>
    </lineage>
</organism>
<dbReference type="EMBL" id="CP099799">
    <property type="protein sequence ID" value="USS02047.1"/>
    <property type="molecule type" value="Genomic_DNA"/>
</dbReference>
<dbReference type="EMBL" id="CP023671">
    <property type="protein sequence ID" value="AYE35451.1"/>
    <property type="molecule type" value="Genomic_DNA"/>
</dbReference>
<reference evidence="2 4" key="1">
    <citation type="submission" date="2017-09" db="EMBL/GenBank/DDBJ databases">
        <authorList>
            <person name="Thomas P."/>
            <person name="Seyboldt C."/>
        </authorList>
    </citation>
    <scope>NUCLEOTIDE SEQUENCE [LARGE SCALE GENOMIC DNA]</scope>
    <source>
        <strain evidence="2 4">DSM 7534</strain>
    </source>
</reference>
<dbReference type="GeneID" id="303561797"/>
<evidence type="ECO:0000313" key="2">
    <source>
        <dbReference type="EMBL" id="AYE35451.1"/>
    </source>
</evidence>
<name>A0A9N7JP59_CLOSE</name>
<accession>A0A9N7JP59</accession>
<keyword evidence="5" id="KW-1185">Reference proteome</keyword>
<dbReference type="Proteomes" id="UP000280586">
    <property type="component" value="Chromosome"/>
</dbReference>
<feature type="compositionally biased region" description="Low complexity" evidence="1">
    <location>
        <begin position="50"/>
        <end position="77"/>
    </location>
</feature>
<proteinExistence type="predicted"/>
<dbReference type="KEGG" id="csep:CP523_14005"/>
<evidence type="ECO:0000313" key="3">
    <source>
        <dbReference type="EMBL" id="USS02047.1"/>
    </source>
</evidence>
<dbReference type="RefSeq" id="WP_066678637.1">
    <property type="nucleotide sequence ID" value="NZ_CABMIZ010000048.1"/>
</dbReference>
<evidence type="ECO:0000313" key="4">
    <source>
        <dbReference type="Proteomes" id="UP000280586"/>
    </source>
</evidence>
<feature type="region of interest" description="Disordered" evidence="1">
    <location>
        <begin position="1"/>
        <end position="83"/>
    </location>
</feature>
<evidence type="ECO:0000256" key="1">
    <source>
        <dbReference type="SAM" id="MobiDB-lite"/>
    </source>
</evidence>
<dbReference type="OrthoDB" id="1932245at2"/>